<keyword evidence="2" id="KW-0677">Repeat</keyword>
<reference evidence="4 5" key="1">
    <citation type="submission" date="2018-11" db="EMBL/GenBank/DDBJ databases">
        <authorList>
            <consortium name="Pathogen Informatics"/>
        </authorList>
    </citation>
    <scope>NUCLEOTIDE SEQUENCE [LARGE SCALE GENOMIC DNA]</scope>
</reference>
<accession>A0A3P8AC54</accession>
<evidence type="ECO:0000256" key="2">
    <source>
        <dbReference type="ARBA" id="ARBA00022737"/>
    </source>
</evidence>
<dbReference type="Proteomes" id="UP000050761">
    <property type="component" value="Unassembled WGS sequence"/>
</dbReference>
<dbReference type="InterPro" id="IPR032675">
    <property type="entry name" value="LRR_dom_sf"/>
</dbReference>
<accession>A0A183FTL1</accession>
<dbReference type="GO" id="GO:0005737">
    <property type="term" value="C:cytoplasm"/>
    <property type="evidence" value="ECO:0007669"/>
    <property type="project" value="TreeGrafter"/>
</dbReference>
<keyword evidence="1" id="KW-0433">Leucine-rich repeat</keyword>
<dbReference type="InterPro" id="IPR001611">
    <property type="entry name" value="Leu-rich_rpt"/>
</dbReference>
<proteinExistence type="predicted"/>
<evidence type="ECO:0000313" key="6">
    <source>
        <dbReference type="WBParaSite" id="HPBE_0001142101-mRNA-1"/>
    </source>
</evidence>
<evidence type="ECO:0000256" key="3">
    <source>
        <dbReference type="SAM" id="MobiDB-lite"/>
    </source>
</evidence>
<dbReference type="Pfam" id="PF13855">
    <property type="entry name" value="LRR_8"/>
    <property type="match status" value="2"/>
</dbReference>
<keyword evidence="5" id="KW-1185">Reference proteome</keyword>
<dbReference type="SMART" id="SM00369">
    <property type="entry name" value="LRR_TYP"/>
    <property type="match status" value="5"/>
</dbReference>
<dbReference type="PANTHER" id="PTHR48051">
    <property type="match status" value="1"/>
</dbReference>
<feature type="compositionally biased region" description="Polar residues" evidence="3">
    <location>
        <begin position="254"/>
        <end position="264"/>
    </location>
</feature>
<feature type="region of interest" description="Disordered" evidence="3">
    <location>
        <begin position="254"/>
        <end position="290"/>
    </location>
</feature>
<feature type="compositionally biased region" description="Basic and acidic residues" evidence="3">
    <location>
        <begin position="267"/>
        <end position="278"/>
    </location>
</feature>
<dbReference type="Gene3D" id="3.80.10.10">
    <property type="entry name" value="Ribonuclease Inhibitor"/>
    <property type="match status" value="2"/>
</dbReference>
<dbReference type="InterPro" id="IPR003591">
    <property type="entry name" value="Leu-rich_rpt_typical-subtyp"/>
</dbReference>
<organism evidence="5 6">
    <name type="scientific">Heligmosomoides polygyrus</name>
    <name type="common">Parasitic roundworm</name>
    <dbReference type="NCBI Taxonomy" id="6339"/>
    <lineage>
        <taxon>Eukaryota</taxon>
        <taxon>Metazoa</taxon>
        <taxon>Ecdysozoa</taxon>
        <taxon>Nematoda</taxon>
        <taxon>Chromadorea</taxon>
        <taxon>Rhabditida</taxon>
        <taxon>Rhabditina</taxon>
        <taxon>Rhabditomorpha</taxon>
        <taxon>Strongyloidea</taxon>
        <taxon>Heligmosomidae</taxon>
        <taxon>Heligmosomoides</taxon>
    </lineage>
</organism>
<dbReference type="InterPro" id="IPR050216">
    <property type="entry name" value="LRR_domain-containing"/>
</dbReference>
<dbReference type="OrthoDB" id="67933at2759"/>
<sequence>MMLTLGEWPELTVVTEEQRFELVLKSLDSNERSPTLSDEQLQKTVFEKNRQLNFISIAGCGLSYLSPSIAVCSHLTKLVIIRNELVSVPEELGTLSKLVFIDLSSNKIEKLPASLSKLVKLETLVLSGNQLTDEGLFDFSALEALHVVDLSHNQLTVVPKTLTGGRLVHLHTLNLSQNKIKDVTPELTVIEHLKTLNLSENELNALPWAIGQMEKIRFLDLSQNPFKDGRFKKLSNDKRAKVSAVVAYIAKNAPKTSKPVTSESEATETKASDDKSDEGSLLVRIGVPNA</sequence>
<dbReference type="EMBL" id="UZAH01027098">
    <property type="protein sequence ID" value="VDO88543.1"/>
    <property type="molecule type" value="Genomic_DNA"/>
</dbReference>
<dbReference type="WBParaSite" id="HPBE_0001142101-mRNA-1">
    <property type="protein sequence ID" value="HPBE_0001142101-mRNA-1"/>
    <property type="gene ID" value="HPBE_0001142101"/>
</dbReference>
<evidence type="ECO:0000256" key="1">
    <source>
        <dbReference type="ARBA" id="ARBA00022614"/>
    </source>
</evidence>
<gene>
    <name evidence="4" type="ORF">HPBE_LOCUS11422</name>
</gene>
<reference evidence="6" key="2">
    <citation type="submission" date="2019-09" db="UniProtKB">
        <authorList>
            <consortium name="WormBaseParasite"/>
        </authorList>
    </citation>
    <scope>IDENTIFICATION</scope>
</reference>
<dbReference type="PROSITE" id="PS51450">
    <property type="entry name" value="LRR"/>
    <property type="match status" value="2"/>
</dbReference>
<evidence type="ECO:0000313" key="4">
    <source>
        <dbReference type="EMBL" id="VDO88543.1"/>
    </source>
</evidence>
<dbReference type="AlphaFoldDB" id="A0A183FTL1"/>
<dbReference type="PANTHER" id="PTHR48051:SF1">
    <property type="entry name" value="RAS SUPPRESSOR PROTEIN 1"/>
    <property type="match status" value="1"/>
</dbReference>
<protein>
    <submittedName>
        <fullName evidence="6">Leucine Rich repeat-containing domain protein</fullName>
    </submittedName>
</protein>
<evidence type="ECO:0000313" key="5">
    <source>
        <dbReference type="Proteomes" id="UP000050761"/>
    </source>
</evidence>
<name>A0A183FTL1_HELPZ</name>
<dbReference type="SUPFAM" id="SSF52058">
    <property type="entry name" value="L domain-like"/>
    <property type="match status" value="1"/>
</dbReference>